<gene>
    <name evidence="2" type="ORF">EVOR1521_LOCUS17453</name>
</gene>
<feature type="signal peptide" evidence="1">
    <location>
        <begin position="1"/>
        <end position="20"/>
    </location>
</feature>
<name>A0AA36IT07_9DINO</name>
<evidence type="ECO:0008006" key="4">
    <source>
        <dbReference type="Google" id="ProtNLM"/>
    </source>
</evidence>
<evidence type="ECO:0000313" key="3">
    <source>
        <dbReference type="Proteomes" id="UP001178507"/>
    </source>
</evidence>
<dbReference type="AlphaFoldDB" id="A0AA36IT07"/>
<dbReference type="EMBL" id="CAUJNA010002320">
    <property type="protein sequence ID" value="CAJ1392327.1"/>
    <property type="molecule type" value="Genomic_DNA"/>
</dbReference>
<reference evidence="2" key="1">
    <citation type="submission" date="2023-08" db="EMBL/GenBank/DDBJ databases">
        <authorList>
            <person name="Chen Y."/>
            <person name="Shah S."/>
            <person name="Dougan E. K."/>
            <person name="Thang M."/>
            <person name="Chan C."/>
        </authorList>
    </citation>
    <scope>NUCLEOTIDE SEQUENCE</scope>
</reference>
<organism evidence="2 3">
    <name type="scientific">Effrenium voratum</name>
    <dbReference type="NCBI Taxonomy" id="2562239"/>
    <lineage>
        <taxon>Eukaryota</taxon>
        <taxon>Sar</taxon>
        <taxon>Alveolata</taxon>
        <taxon>Dinophyceae</taxon>
        <taxon>Suessiales</taxon>
        <taxon>Symbiodiniaceae</taxon>
        <taxon>Effrenium</taxon>
    </lineage>
</organism>
<comment type="caution">
    <text evidence="2">The sequence shown here is derived from an EMBL/GenBank/DDBJ whole genome shotgun (WGS) entry which is preliminary data.</text>
</comment>
<evidence type="ECO:0000313" key="2">
    <source>
        <dbReference type="EMBL" id="CAJ1392327.1"/>
    </source>
</evidence>
<protein>
    <recommendedName>
        <fullName evidence="4">Secreted protein</fullName>
    </recommendedName>
</protein>
<accession>A0AA36IT07</accession>
<proteinExistence type="predicted"/>
<feature type="chain" id="PRO_5041384674" description="Secreted protein" evidence="1">
    <location>
        <begin position="21"/>
        <end position="113"/>
    </location>
</feature>
<keyword evidence="1" id="KW-0732">Signal</keyword>
<sequence>MTGCRCCVFLTIFTLSVVFGKSFPKHVSLVKARFGDTLGYGAGTARGCKGVVSDSQFFLTSRALCPDFDVQIFSQRRELPFCHFWLAACRWIQFVLLGTLWLGTCADWCQLGL</sequence>
<keyword evidence="3" id="KW-1185">Reference proteome</keyword>
<dbReference type="Proteomes" id="UP001178507">
    <property type="component" value="Unassembled WGS sequence"/>
</dbReference>
<evidence type="ECO:0000256" key="1">
    <source>
        <dbReference type="SAM" id="SignalP"/>
    </source>
</evidence>